<organism evidence="2 3">
    <name type="scientific">Protopolystoma xenopodis</name>
    <dbReference type="NCBI Taxonomy" id="117903"/>
    <lineage>
        <taxon>Eukaryota</taxon>
        <taxon>Metazoa</taxon>
        <taxon>Spiralia</taxon>
        <taxon>Lophotrochozoa</taxon>
        <taxon>Platyhelminthes</taxon>
        <taxon>Monogenea</taxon>
        <taxon>Polyopisthocotylea</taxon>
        <taxon>Polystomatidea</taxon>
        <taxon>Polystomatidae</taxon>
        <taxon>Protopolystoma</taxon>
    </lineage>
</organism>
<evidence type="ECO:0000259" key="1">
    <source>
        <dbReference type="Pfam" id="PF22941"/>
    </source>
</evidence>
<dbReference type="AlphaFoldDB" id="A0A3S5BLV2"/>
<keyword evidence="3" id="KW-1185">Reference proteome</keyword>
<comment type="caution">
    <text evidence="2">The sequence shown here is derived from an EMBL/GenBank/DDBJ whole genome shotgun (WGS) entry which is preliminary data.</text>
</comment>
<accession>A0A3S5BLV2</accession>
<dbReference type="OrthoDB" id="270417at2759"/>
<dbReference type="InterPro" id="IPR055141">
    <property type="entry name" value="TADA2A_B-like_dom"/>
</dbReference>
<reference evidence="2" key="1">
    <citation type="submission" date="2018-11" db="EMBL/GenBank/DDBJ databases">
        <authorList>
            <consortium name="Pathogen Informatics"/>
        </authorList>
    </citation>
    <scope>NUCLEOTIDE SEQUENCE</scope>
</reference>
<dbReference type="Pfam" id="PF22941">
    <property type="entry name" value="TADA2A-like_3rd"/>
    <property type="match status" value="1"/>
</dbReference>
<dbReference type="Proteomes" id="UP000784294">
    <property type="component" value="Unassembled WGS sequence"/>
</dbReference>
<gene>
    <name evidence="2" type="ORF">PXEA_LOCUS23061</name>
</gene>
<sequence>MIWTLKLAQVGIYTQRLCDRQRRKQIAREHGLIAHIMAHILNRRIKRNQPSNGSNIGNKNPLAETQNAIASHLTSNVSNGFLLNFPIKRGRGRPPSPVKKRQKLSIGCTGKQLTLHALGFTKISNNNNNGYNHKKPCAIVTSQSRFPPSGSWLAAPFIIQSWGSTKGHPIIDADLPSKNVISWYNSFVSRSVFPSSDTLPPAIEDYDAL</sequence>
<protein>
    <recommendedName>
        <fullName evidence="1">Transcriptional adapter 2-alpha/beta-like domain-containing protein</fullName>
    </recommendedName>
</protein>
<name>A0A3S5BLV2_9PLAT</name>
<evidence type="ECO:0000313" key="3">
    <source>
        <dbReference type="Proteomes" id="UP000784294"/>
    </source>
</evidence>
<proteinExistence type="predicted"/>
<feature type="domain" description="Transcriptional adapter 2-alpha/beta-like" evidence="1">
    <location>
        <begin position="5"/>
        <end position="35"/>
    </location>
</feature>
<evidence type="ECO:0000313" key="2">
    <source>
        <dbReference type="EMBL" id="VEL29621.1"/>
    </source>
</evidence>
<dbReference type="EMBL" id="CAAALY010104796">
    <property type="protein sequence ID" value="VEL29621.1"/>
    <property type="molecule type" value="Genomic_DNA"/>
</dbReference>